<dbReference type="Proteomes" id="UP001060215">
    <property type="component" value="Chromosome 5"/>
</dbReference>
<sequence length="412" mass="45933">MYGWTPLHYAAQFGHVERAKQLLDVDKSIAYMIADKHDKKTALHVAASQGHVGVMKELRSQCPDCWEMVNDKGQNILHVAVQNENKKAVKFILENSQLSSLINHKDIDGNTPLHLAATALYENRLIYDQRADRMAFNKENQTPLDVTTHYENALKRSESKKRGRSLGWRNIISNDNKNLTEKMKANDERKRFTPSEIKKTGDTHLIVAALIATVTFAVGFTMPGGYDGNPGPNQGMATLTRETAFQAFAQTGSINIRPIRMPANITKSRETNLIVATLIATVTFTAGITMPGGYINDNKDPNQGMAILTRKAAFIAFVITDTIALTLSVFAVLTQLYTMTDHPILLKKQLGLAFCHTAYAMIAMWLAFITGTYAVLAPSSLSISVCVIPSILLFNYLFHIMYVLPKVRFEFF</sequence>
<organism evidence="1 2">
    <name type="scientific">Camellia lanceoleosa</name>
    <dbReference type="NCBI Taxonomy" id="1840588"/>
    <lineage>
        <taxon>Eukaryota</taxon>
        <taxon>Viridiplantae</taxon>
        <taxon>Streptophyta</taxon>
        <taxon>Embryophyta</taxon>
        <taxon>Tracheophyta</taxon>
        <taxon>Spermatophyta</taxon>
        <taxon>Magnoliopsida</taxon>
        <taxon>eudicotyledons</taxon>
        <taxon>Gunneridae</taxon>
        <taxon>Pentapetalae</taxon>
        <taxon>asterids</taxon>
        <taxon>Ericales</taxon>
        <taxon>Theaceae</taxon>
        <taxon>Camellia</taxon>
    </lineage>
</organism>
<evidence type="ECO:0000313" key="2">
    <source>
        <dbReference type="Proteomes" id="UP001060215"/>
    </source>
</evidence>
<accession>A0ACC0HHY6</accession>
<reference evidence="1 2" key="1">
    <citation type="journal article" date="2022" name="Plant J.">
        <title>Chromosome-level genome of Camellia lanceoleosa provides a valuable resource for understanding genome evolution and self-incompatibility.</title>
        <authorList>
            <person name="Gong W."/>
            <person name="Xiao S."/>
            <person name="Wang L."/>
            <person name="Liao Z."/>
            <person name="Chang Y."/>
            <person name="Mo W."/>
            <person name="Hu G."/>
            <person name="Li W."/>
            <person name="Zhao G."/>
            <person name="Zhu H."/>
            <person name="Hu X."/>
            <person name="Ji K."/>
            <person name="Xiang X."/>
            <person name="Song Q."/>
            <person name="Yuan D."/>
            <person name="Jin S."/>
            <person name="Zhang L."/>
        </authorList>
    </citation>
    <scope>NUCLEOTIDE SEQUENCE [LARGE SCALE GENOMIC DNA]</scope>
    <source>
        <tissue evidence="1">Fresh and healthy young leaves</tissue>
    </source>
</reference>
<proteinExistence type="predicted"/>
<comment type="caution">
    <text evidence="1">The sequence shown here is derived from an EMBL/GenBank/DDBJ whole genome shotgun (WGS) entry which is preliminary data.</text>
</comment>
<keyword evidence="2" id="KW-1185">Reference proteome</keyword>
<protein>
    <submittedName>
        <fullName evidence="1">Ankyrin repeat-containing protein</fullName>
    </submittedName>
</protein>
<evidence type="ECO:0000313" key="1">
    <source>
        <dbReference type="EMBL" id="KAI8012604.1"/>
    </source>
</evidence>
<dbReference type="EMBL" id="CM045762">
    <property type="protein sequence ID" value="KAI8012604.1"/>
    <property type="molecule type" value="Genomic_DNA"/>
</dbReference>
<gene>
    <name evidence="1" type="ORF">LOK49_LG06G02816</name>
</gene>
<name>A0ACC0HHY6_9ERIC</name>